<keyword evidence="3" id="KW-1185">Reference proteome</keyword>
<keyword evidence="1" id="KW-0812">Transmembrane</keyword>
<protein>
    <submittedName>
        <fullName evidence="2">Uncharacterized protein</fullName>
    </submittedName>
</protein>
<keyword evidence="1" id="KW-0472">Membrane</keyword>
<evidence type="ECO:0000313" key="2">
    <source>
        <dbReference type="EMBL" id="MDF9408056.1"/>
    </source>
</evidence>
<feature type="transmembrane region" description="Helical" evidence="1">
    <location>
        <begin position="75"/>
        <end position="94"/>
    </location>
</feature>
<sequence>MLVLLELVINVKASLNLSILYSFRGQFQNASDVANFQWILFYPCLYAYSIWQAYNRAMEINNGFIQAEKDRIFANTKYNGLFIGVAMGGTLGVIYSCRIGPIFCGILGGVIGGLLGAVIERLSKGIFYKN</sequence>
<dbReference type="EMBL" id="JAKOAV010000009">
    <property type="protein sequence ID" value="MDF9408056.1"/>
    <property type="molecule type" value="Genomic_DNA"/>
</dbReference>
<organism evidence="2 3">
    <name type="scientific">Pelotomaculum isophthalicicum JI</name>
    <dbReference type="NCBI Taxonomy" id="947010"/>
    <lineage>
        <taxon>Bacteria</taxon>
        <taxon>Bacillati</taxon>
        <taxon>Bacillota</taxon>
        <taxon>Clostridia</taxon>
        <taxon>Eubacteriales</taxon>
        <taxon>Desulfotomaculaceae</taxon>
        <taxon>Pelotomaculum</taxon>
    </lineage>
</organism>
<reference evidence="2" key="1">
    <citation type="submission" date="2022-02" db="EMBL/GenBank/DDBJ databases">
        <authorList>
            <person name="Leng L."/>
        </authorList>
    </citation>
    <scope>NUCLEOTIDE SEQUENCE</scope>
    <source>
        <strain evidence="2">JI</strain>
    </source>
</reference>
<dbReference type="RefSeq" id="WP_277443337.1">
    <property type="nucleotide sequence ID" value="NZ_JAKOAV010000009.1"/>
</dbReference>
<accession>A0A9X4H238</accession>
<dbReference type="AlphaFoldDB" id="A0A9X4H238"/>
<feature type="transmembrane region" description="Helical" evidence="1">
    <location>
        <begin position="100"/>
        <end position="119"/>
    </location>
</feature>
<gene>
    <name evidence="2" type="ORF">L7E55_06735</name>
</gene>
<dbReference type="Proteomes" id="UP001154312">
    <property type="component" value="Unassembled WGS sequence"/>
</dbReference>
<comment type="caution">
    <text evidence="2">The sequence shown here is derived from an EMBL/GenBank/DDBJ whole genome shotgun (WGS) entry which is preliminary data.</text>
</comment>
<proteinExistence type="predicted"/>
<keyword evidence="1" id="KW-1133">Transmembrane helix</keyword>
<evidence type="ECO:0000313" key="3">
    <source>
        <dbReference type="Proteomes" id="UP001154312"/>
    </source>
</evidence>
<feature type="transmembrane region" description="Helical" evidence="1">
    <location>
        <begin position="36"/>
        <end position="54"/>
    </location>
</feature>
<name>A0A9X4H238_9FIRM</name>
<evidence type="ECO:0000256" key="1">
    <source>
        <dbReference type="SAM" id="Phobius"/>
    </source>
</evidence>